<evidence type="ECO:0000313" key="3">
    <source>
        <dbReference type="EMBL" id="KXB38012.1"/>
    </source>
</evidence>
<keyword evidence="2" id="KW-0406">Ion transport</keyword>
<keyword evidence="1" id="KW-0813">Transport</keyword>
<dbReference type="SUPFAM" id="SSF103486">
    <property type="entry name" value="V-type ATP synthase subunit C"/>
    <property type="match status" value="1"/>
</dbReference>
<accession>A0A133Y489</accession>
<comment type="caution">
    <text evidence="3">The sequence shown here is derived from an EMBL/GenBank/DDBJ whole genome shotgun (WGS) entry which is preliminary data.</text>
</comment>
<dbReference type="GO" id="GO:0046961">
    <property type="term" value="F:proton-transporting ATPase activity, rotational mechanism"/>
    <property type="evidence" value="ECO:0007669"/>
    <property type="project" value="InterPro"/>
</dbReference>
<dbReference type="PATRIC" id="fig|87541.4.peg.173"/>
<evidence type="ECO:0000313" key="4">
    <source>
        <dbReference type="Proteomes" id="UP000070422"/>
    </source>
</evidence>
<dbReference type="STRING" id="87541.AWM71_05655"/>
<dbReference type="PANTHER" id="PTHR38682:SF1">
    <property type="entry name" value="V-TYPE ATP SYNTHASE SUBUNIT C"/>
    <property type="match status" value="1"/>
</dbReference>
<dbReference type="AlphaFoldDB" id="A0A133Y489"/>
<evidence type="ECO:0000256" key="1">
    <source>
        <dbReference type="ARBA" id="ARBA00022448"/>
    </source>
</evidence>
<reference evidence="3 4" key="1">
    <citation type="submission" date="2016-01" db="EMBL/GenBank/DDBJ databases">
        <authorList>
            <person name="Oliw E.H."/>
        </authorList>
    </citation>
    <scope>NUCLEOTIDE SEQUENCE [LARGE SCALE GENOMIC DNA]</scope>
    <source>
        <strain evidence="3 4">KA00635</strain>
    </source>
</reference>
<organism evidence="3 4">
    <name type="scientific">Aerococcus christensenii</name>
    <dbReference type="NCBI Taxonomy" id="87541"/>
    <lineage>
        <taxon>Bacteria</taxon>
        <taxon>Bacillati</taxon>
        <taxon>Bacillota</taxon>
        <taxon>Bacilli</taxon>
        <taxon>Lactobacillales</taxon>
        <taxon>Aerococcaceae</taxon>
        <taxon>Aerococcus</taxon>
    </lineage>
</organism>
<dbReference type="EMBL" id="LSCQ01000013">
    <property type="protein sequence ID" value="KXB38012.1"/>
    <property type="molecule type" value="Genomic_DNA"/>
</dbReference>
<dbReference type="InterPro" id="IPR036079">
    <property type="entry name" value="ATPase_csu/dsu_sf"/>
</dbReference>
<gene>
    <name evidence="3" type="ORF">HMPREF3187_00173</name>
</gene>
<sequence length="341" mass="38361">MESVTADTYASLNVTVRIQEQALLGKKDYEALIQSPSYEGALALLESTPYSLNKETGNVEEGLIKRLQEAYQEAYKFSPHAGVIDLWGLRYTYHNLKVLFKEDYAQRDLSSMYLLLSKEEISSLKQAVTTGHADSLDPIILQAVRSVRRYINETGYINDISLLLDEAYLNHIASLAPSLENDDLQELVNRFIDLENLALILRAIPQGKGLGFLKATLNAHGTIQVPDLVAALEAKDLDGLFALFQAKDYSEDFASLLEGIKNAYLQHKEAFDLLDFDRQKNLLISQVLRKASLQAFGPLPVVAYLYFLENEVTNLRLILTAKASHLDTSKIKERMRPIYAE</sequence>
<name>A0A133Y489_9LACT</name>
<proteinExistence type="predicted"/>
<dbReference type="OrthoDB" id="1653at2"/>
<dbReference type="InterPro" id="IPR002843">
    <property type="entry name" value="ATPase_V0-cplx_csu/dsu"/>
</dbReference>
<dbReference type="Proteomes" id="UP000070422">
    <property type="component" value="Unassembled WGS sequence"/>
</dbReference>
<dbReference type="Gene3D" id="1.10.132.50">
    <property type="entry name" value="ATP synthase (C/AC39) subunit, domain 3"/>
    <property type="match status" value="2"/>
</dbReference>
<dbReference type="InterPro" id="IPR050873">
    <property type="entry name" value="V-ATPase_V0D/AC39_subunit"/>
</dbReference>
<evidence type="ECO:0000256" key="2">
    <source>
        <dbReference type="ARBA" id="ARBA00023065"/>
    </source>
</evidence>
<dbReference type="InterPro" id="IPR044911">
    <property type="entry name" value="V-type_ATPase_csu/dsu_dom_3"/>
</dbReference>
<dbReference type="Pfam" id="PF01992">
    <property type="entry name" value="vATP-synt_AC39"/>
    <property type="match status" value="1"/>
</dbReference>
<dbReference type="PANTHER" id="PTHR38682">
    <property type="entry name" value="V-TYPE ATP SYNTHASE SUBUNIT C"/>
    <property type="match status" value="1"/>
</dbReference>
<protein>
    <submittedName>
        <fullName evidence="3">ATP synthase, subunit C</fullName>
    </submittedName>
</protein>